<organism evidence="1 2">
    <name type="scientific">Sabulicella glaciei</name>
    <dbReference type="NCBI Taxonomy" id="2984948"/>
    <lineage>
        <taxon>Bacteria</taxon>
        <taxon>Pseudomonadati</taxon>
        <taxon>Pseudomonadota</taxon>
        <taxon>Alphaproteobacteria</taxon>
        <taxon>Acetobacterales</taxon>
        <taxon>Acetobacteraceae</taxon>
        <taxon>Sabulicella</taxon>
    </lineage>
</organism>
<gene>
    <name evidence="1" type="ORF">OF850_18285</name>
</gene>
<name>A0ABT3P076_9PROT</name>
<dbReference type="EMBL" id="JAPFQI010000018">
    <property type="protein sequence ID" value="MCW8087578.1"/>
    <property type="molecule type" value="Genomic_DNA"/>
</dbReference>
<evidence type="ECO:0000313" key="2">
    <source>
        <dbReference type="Proteomes" id="UP001526430"/>
    </source>
</evidence>
<protein>
    <submittedName>
        <fullName evidence="1">Uncharacterized protein</fullName>
    </submittedName>
</protein>
<dbReference type="Proteomes" id="UP001526430">
    <property type="component" value="Unassembled WGS sequence"/>
</dbReference>
<proteinExistence type="predicted"/>
<dbReference type="RefSeq" id="WP_301591785.1">
    <property type="nucleotide sequence ID" value="NZ_JAPFQI010000018.1"/>
</dbReference>
<sequence>MKTMQKMIVALVVIGAVVPAIPLVAQIAAAGIVDQVRSVSAAPSGPQTGFWPDVAAGRASAATSFRSAEARIF</sequence>
<comment type="caution">
    <text evidence="1">The sequence shown here is derived from an EMBL/GenBank/DDBJ whole genome shotgun (WGS) entry which is preliminary data.</text>
</comment>
<accession>A0ABT3P076</accession>
<reference evidence="1 2" key="1">
    <citation type="submission" date="2022-10" db="EMBL/GenBank/DDBJ databases">
        <title>Roseococcus glaciei nov., sp. nov., isolated from glacier.</title>
        <authorList>
            <person name="Liu Q."/>
            <person name="Xin Y.-H."/>
        </authorList>
    </citation>
    <scope>NUCLEOTIDE SEQUENCE [LARGE SCALE GENOMIC DNA]</scope>
    <source>
        <strain evidence="1 2">MDT2-1-1</strain>
    </source>
</reference>
<keyword evidence="2" id="KW-1185">Reference proteome</keyword>
<evidence type="ECO:0000313" key="1">
    <source>
        <dbReference type="EMBL" id="MCW8087578.1"/>
    </source>
</evidence>